<gene>
    <name evidence="8 10" type="primary">rnz</name>
    <name evidence="10" type="ORF">ENP88_07845</name>
</gene>
<dbReference type="InterPro" id="IPR001279">
    <property type="entry name" value="Metallo-B-lactamas"/>
</dbReference>
<organism evidence="10">
    <name type="scientific">Archaeoglobus fulgidus</name>
    <dbReference type="NCBI Taxonomy" id="2234"/>
    <lineage>
        <taxon>Archaea</taxon>
        <taxon>Methanobacteriati</taxon>
        <taxon>Methanobacteriota</taxon>
        <taxon>Archaeoglobi</taxon>
        <taxon>Archaeoglobales</taxon>
        <taxon>Archaeoglobaceae</taxon>
        <taxon>Archaeoglobus</taxon>
    </lineage>
</organism>
<dbReference type="PANTHER" id="PTHR46018:SF2">
    <property type="entry name" value="ZINC PHOSPHODIESTERASE ELAC PROTEIN 1"/>
    <property type="match status" value="1"/>
</dbReference>
<protein>
    <recommendedName>
        <fullName evidence="8">Ribonuclease Z</fullName>
        <shortName evidence="8">RNase Z</shortName>
        <ecNumber evidence="8">3.1.26.11</ecNumber>
    </recommendedName>
    <alternativeName>
        <fullName evidence="8">tRNA 3 endonuclease</fullName>
    </alternativeName>
    <alternativeName>
        <fullName evidence="8">tRNase Z</fullName>
    </alternativeName>
</protein>
<keyword evidence="4 8" id="KW-0479">Metal-binding</keyword>
<dbReference type="Pfam" id="PF12706">
    <property type="entry name" value="Lactamase_B_2"/>
    <property type="match status" value="1"/>
</dbReference>
<feature type="binding site" evidence="8">
    <location>
        <position position="138"/>
    </location>
    <ligand>
        <name>Zn(2+)</name>
        <dbReference type="ChEBI" id="CHEBI:29105"/>
        <label>1</label>
        <note>catalytic</note>
    </ligand>
</feature>
<keyword evidence="7 8" id="KW-0862">Zinc</keyword>
<feature type="binding site" evidence="8">
    <location>
        <position position="207"/>
    </location>
    <ligand>
        <name>Zn(2+)</name>
        <dbReference type="ChEBI" id="CHEBI:29105"/>
        <label>1</label>
        <note>catalytic</note>
    </ligand>
</feature>
<proteinExistence type="inferred from homology"/>
<dbReference type="EC" id="3.1.26.11" evidence="8"/>
<comment type="similarity">
    <text evidence="8">Belongs to the RNase Z family.</text>
</comment>
<dbReference type="GO" id="GO:0042781">
    <property type="term" value="F:3'-tRNA processing endoribonuclease activity"/>
    <property type="evidence" value="ECO:0007669"/>
    <property type="project" value="UniProtKB-UniRule"/>
</dbReference>
<keyword evidence="2 8" id="KW-0819">tRNA processing</keyword>
<evidence type="ECO:0000256" key="4">
    <source>
        <dbReference type="ARBA" id="ARBA00022723"/>
    </source>
</evidence>
<comment type="catalytic activity">
    <reaction evidence="8">
        <text>Endonucleolytic cleavage of RNA, removing extra 3' nucleotides from tRNA precursor, generating 3' termini of tRNAs. A 3'-hydroxy group is left at the tRNA terminus and a 5'-phosphoryl group is left at the trailer molecule.</text>
        <dbReference type="EC" id="3.1.26.11"/>
    </reaction>
</comment>
<dbReference type="Pfam" id="PF23023">
    <property type="entry name" value="Anti-Pycsar_Apyc1"/>
    <property type="match status" value="1"/>
</dbReference>
<dbReference type="HAMAP" id="MF_01818">
    <property type="entry name" value="RNase_Z_BN"/>
    <property type="match status" value="1"/>
</dbReference>
<feature type="active site" description="Proton acceptor" evidence="8">
    <location>
        <position position="66"/>
    </location>
</feature>
<feature type="binding site" evidence="8">
    <location>
        <position position="207"/>
    </location>
    <ligand>
        <name>Zn(2+)</name>
        <dbReference type="ChEBI" id="CHEBI:29105"/>
        <label>2</label>
        <note>catalytic</note>
    </ligand>
</feature>
<evidence type="ECO:0000256" key="6">
    <source>
        <dbReference type="ARBA" id="ARBA00022801"/>
    </source>
</evidence>
<dbReference type="EMBL" id="DSLA01000125">
    <property type="protein sequence ID" value="HEH36025.1"/>
    <property type="molecule type" value="Genomic_DNA"/>
</dbReference>
<comment type="cofactor">
    <cofactor evidence="8">
        <name>Zn(2+)</name>
        <dbReference type="ChEBI" id="CHEBI:29105"/>
    </cofactor>
    <text evidence="8">Binds 2 Zn(2+) ions.</text>
</comment>
<dbReference type="NCBIfam" id="TIGR02651">
    <property type="entry name" value="RNase_Z"/>
    <property type="match status" value="1"/>
</dbReference>
<dbReference type="GO" id="GO:0008270">
    <property type="term" value="F:zinc ion binding"/>
    <property type="evidence" value="ECO:0007669"/>
    <property type="project" value="UniProtKB-UniRule"/>
</dbReference>
<dbReference type="CDD" id="cd07717">
    <property type="entry name" value="RNaseZ_ZiPD-like_MBL-fold"/>
    <property type="match status" value="1"/>
</dbReference>
<keyword evidence="5 8" id="KW-0255">Endonuclease</keyword>
<evidence type="ECO:0000256" key="1">
    <source>
        <dbReference type="ARBA" id="ARBA00011738"/>
    </source>
</evidence>
<name>A0A7J2TKD8_ARCFL</name>
<dbReference type="SMART" id="SM00849">
    <property type="entry name" value="Lactamase_B"/>
    <property type="match status" value="1"/>
</dbReference>
<feature type="binding site" evidence="8">
    <location>
        <position position="62"/>
    </location>
    <ligand>
        <name>Zn(2+)</name>
        <dbReference type="ChEBI" id="CHEBI:29105"/>
        <label>1</label>
        <note>catalytic</note>
    </ligand>
</feature>
<sequence length="299" mass="33679">MMLKIVFLGTAGAIPSVERNTSAIFLQYSGHRILFDCGEGAQRQMMIARLGFRNLDHIFITHMHTDHFIGIFGLIETLSLNGRKKDLNFYTPNPDILKALFDIFGYENLEFGIKVNRVSDGDEIKFPEFKIIAFKTEHIVNSVGYALVEKDSRKFDREKALALGIPPGPIYAKLKRGETVLWQGKIVTPEMVLGEIKKGRKVVYTGDTRPCERTVEVAKDADLLIHDASFSEELKDWAVESGHSTAKEAAEIAKMANVKKLILTHISARYSKNPEILVNEAKSVFENVELARDLLELKL</sequence>
<feature type="binding site" evidence="8">
    <location>
        <position position="66"/>
    </location>
    <ligand>
        <name>Zn(2+)</name>
        <dbReference type="ChEBI" id="CHEBI:29105"/>
        <label>2</label>
        <note>catalytic</note>
    </ligand>
</feature>
<feature type="domain" description="Metallo-beta-lactamase" evidence="9">
    <location>
        <begin position="20"/>
        <end position="243"/>
    </location>
</feature>
<evidence type="ECO:0000313" key="10">
    <source>
        <dbReference type="EMBL" id="HEH36025.1"/>
    </source>
</evidence>
<feature type="binding site" evidence="8">
    <location>
        <position position="265"/>
    </location>
    <ligand>
        <name>Zn(2+)</name>
        <dbReference type="ChEBI" id="CHEBI:29105"/>
        <label>2</label>
        <note>catalytic</note>
    </ligand>
</feature>
<comment type="caution">
    <text evidence="10">The sequence shown here is derived from an EMBL/GenBank/DDBJ whole genome shotgun (WGS) entry which is preliminary data.</text>
</comment>
<feature type="binding site" evidence="8">
    <location>
        <position position="67"/>
    </location>
    <ligand>
        <name>Zn(2+)</name>
        <dbReference type="ChEBI" id="CHEBI:29105"/>
        <label>2</label>
        <note>catalytic</note>
    </ligand>
</feature>
<accession>A0A7J2TKD8</accession>
<dbReference type="InterPro" id="IPR036866">
    <property type="entry name" value="RibonucZ/Hydroxyglut_hydro"/>
</dbReference>
<evidence type="ECO:0000256" key="5">
    <source>
        <dbReference type="ARBA" id="ARBA00022759"/>
    </source>
</evidence>
<dbReference type="Gene3D" id="3.60.15.10">
    <property type="entry name" value="Ribonuclease Z/Hydroxyacylglutathione hydrolase-like"/>
    <property type="match status" value="1"/>
</dbReference>
<comment type="function">
    <text evidence="8">Zinc phosphodiesterase, which displays some tRNA 3'-processing endonuclease activity. Probably involved in tRNA maturation, by removing a 3'-trailer from precursor tRNA.</text>
</comment>
<feature type="binding site" evidence="8">
    <location>
        <position position="64"/>
    </location>
    <ligand>
        <name>Zn(2+)</name>
        <dbReference type="ChEBI" id="CHEBI:29105"/>
        <label>1</label>
        <note>catalytic</note>
    </ligand>
</feature>
<comment type="subunit">
    <text evidence="1 8">Homodimer.</text>
</comment>
<reference evidence="10" key="1">
    <citation type="journal article" date="2020" name="mSystems">
        <title>Genome- and Community-Level Interaction Insights into Carbon Utilization and Element Cycling Functions of Hydrothermarchaeota in Hydrothermal Sediment.</title>
        <authorList>
            <person name="Zhou Z."/>
            <person name="Liu Y."/>
            <person name="Xu W."/>
            <person name="Pan J."/>
            <person name="Luo Z.H."/>
            <person name="Li M."/>
        </authorList>
    </citation>
    <scope>NUCLEOTIDE SEQUENCE [LARGE SCALE GENOMIC DNA]</scope>
    <source>
        <strain evidence="10">SpSt-26</strain>
    </source>
</reference>
<keyword evidence="6 8" id="KW-0378">Hydrolase</keyword>
<dbReference type="InterPro" id="IPR013471">
    <property type="entry name" value="RNase_Z/BN"/>
</dbReference>
<evidence type="ECO:0000256" key="2">
    <source>
        <dbReference type="ARBA" id="ARBA00022694"/>
    </source>
</evidence>
<keyword evidence="3 8" id="KW-0540">Nuclease</keyword>
<evidence type="ECO:0000259" key="9">
    <source>
        <dbReference type="SMART" id="SM00849"/>
    </source>
</evidence>
<evidence type="ECO:0000256" key="8">
    <source>
        <dbReference type="HAMAP-Rule" id="MF_01818"/>
    </source>
</evidence>
<dbReference type="NCBIfam" id="NF000801">
    <property type="entry name" value="PRK00055.1-3"/>
    <property type="match status" value="1"/>
</dbReference>
<evidence type="ECO:0000256" key="7">
    <source>
        <dbReference type="ARBA" id="ARBA00022833"/>
    </source>
</evidence>
<evidence type="ECO:0000256" key="3">
    <source>
        <dbReference type="ARBA" id="ARBA00022722"/>
    </source>
</evidence>
<dbReference type="PANTHER" id="PTHR46018">
    <property type="entry name" value="ZINC PHOSPHODIESTERASE ELAC PROTEIN 1"/>
    <property type="match status" value="1"/>
</dbReference>
<dbReference type="SUPFAM" id="SSF56281">
    <property type="entry name" value="Metallo-hydrolase/oxidoreductase"/>
    <property type="match status" value="1"/>
</dbReference>
<dbReference type="AlphaFoldDB" id="A0A7J2TKD8"/>